<evidence type="ECO:0000313" key="8">
    <source>
        <dbReference type="Proteomes" id="UP000092600"/>
    </source>
</evidence>
<evidence type="ECO:0000313" key="7">
    <source>
        <dbReference type="EMBL" id="OAY69820.1"/>
    </source>
</evidence>
<proteinExistence type="inferred from homology"/>
<evidence type="ECO:0000256" key="4">
    <source>
        <dbReference type="ARBA" id="ARBA00023004"/>
    </source>
</evidence>
<dbReference type="PANTHER" id="PTHR47990">
    <property type="entry name" value="2-OXOGLUTARATE (2OG) AND FE(II)-DEPENDENT OXYGENASE SUPERFAMILY PROTEIN-RELATED"/>
    <property type="match status" value="1"/>
</dbReference>
<dbReference type="GO" id="GO:0051213">
    <property type="term" value="F:dioxygenase activity"/>
    <property type="evidence" value="ECO:0007669"/>
    <property type="project" value="UniProtKB-KW"/>
</dbReference>
<evidence type="ECO:0000256" key="3">
    <source>
        <dbReference type="ARBA" id="ARBA00023002"/>
    </source>
</evidence>
<dbReference type="InterPro" id="IPR027443">
    <property type="entry name" value="IPNS-like_sf"/>
</dbReference>
<dbReference type="SUPFAM" id="SSF51197">
    <property type="entry name" value="Clavaminate synthase-like"/>
    <property type="match status" value="1"/>
</dbReference>
<comment type="cofactor">
    <cofactor evidence="1">
        <name>L-ascorbate</name>
        <dbReference type="ChEBI" id="CHEBI:38290"/>
    </cofactor>
</comment>
<sequence>MVVPSPTPARSVAAGALGIPSIDLSQRRDRVAKLIARACEEVGFFKVINHGVPTDAIARMEAAGFDFFSLPAHEKQKAGPPNPLGYGSRNIGFNGDTGELDCVVNEYVEAVRQLACEILEMLGEGLRLRDCGALSRPIRDCDSDSLVRINHYPPCYCTNKKVEDELCTTTTTTTTTTNTVATATATATAIAAAAAAAAKSSSTMVMNNSSKHKISRVGFGEHSDPQIISILRSNGVDGLQVLQPAAAAAGGEAGGGGVWVPVPADPAAFFINVGDLLQAMTNGRLTSIRHRAMANSSYKSRLSIIFFGAPPLHSLISPLPEMITADSPRRYRPFTWAEYKKTMYSLRLSQDRLDLFRTDRNDELTDLADLD</sequence>
<dbReference type="EMBL" id="LSRQ01004221">
    <property type="protein sequence ID" value="OAY69820.1"/>
    <property type="molecule type" value="Genomic_DNA"/>
</dbReference>
<dbReference type="PROSITE" id="PS51471">
    <property type="entry name" value="FE2OG_OXY"/>
    <property type="match status" value="1"/>
</dbReference>
<dbReference type="Pfam" id="PF14226">
    <property type="entry name" value="DIOX_N"/>
    <property type="match status" value="1"/>
</dbReference>
<comment type="similarity">
    <text evidence="5">Belongs to the iron/ascorbate-dependent oxidoreductase family.</text>
</comment>
<comment type="caution">
    <text evidence="7">The sequence shown here is derived from an EMBL/GenBank/DDBJ whole genome shotgun (WGS) entry which is preliminary data.</text>
</comment>
<protein>
    <submittedName>
        <fullName evidence="7">Gibberellin 2-beta-dioxygenase 2</fullName>
    </submittedName>
</protein>
<dbReference type="GO" id="GO:0046872">
    <property type="term" value="F:metal ion binding"/>
    <property type="evidence" value="ECO:0007669"/>
    <property type="project" value="UniProtKB-KW"/>
</dbReference>
<dbReference type="Pfam" id="PF03171">
    <property type="entry name" value="2OG-FeII_Oxy"/>
    <property type="match status" value="1"/>
</dbReference>
<dbReference type="Gene3D" id="2.60.120.330">
    <property type="entry name" value="B-lactam Antibiotic, Isopenicillin N Synthase, Chain"/>
    <property type="match status" value="1"/>
</dbReference>
<dbReference type="AlphaFoldDB" id="A0A199UYV4"/>
<accession>A0A199UYV4</accession>
<evidence type="ECO:0000256" key="1">
    <source>
        <dbReference type="ARBA" id="ARBA00001961"/>
    </source>
</evidence>
<keyword evidence="4 5" id="KW-0408">Iron</keyword>
<evidence type="ECO:0000256" key="2">
    <source>
        <dbReference type="ARBA" id="ARBA00022723"/>
    </source>
</evidence>
<reference evidence="7 8" key="1">
    <citation type="journal article" date="2016" name="DNA Res.">
        <title>The draft genome of MD-2 pineapple using hybrid error correction of long reads.</title>
        <authorList>
            <person name="Redwan R.M."/>
            <person name="Saidin A."/>
            <person name="Kumar S.V."/>
        </authorList>
    </citation>
    <scope>NUCLEOTIDE SEQUENCE [LARGE SCALE GENOMIC DNA]</scope>
    <source>
        <strain evidence="8">cv. MD2</strain>
        <tissue evidence="7">Leaf</tissue>
    </source>
</reference>
<gene>
    <name evidence="7" type="ORF">ACMD2_04734</name>
</gene>
<evidence type="ECO:0000259" key="6">
    <source>
        <dbReference type="PROSITE" id="PS51471"/>
    </source>
</evidence>
<dbReference type="PRINTS" id="PR00682">
    <property type="entry name" value="IPNSYNTHASE"/>
</dbReference>
<dbReference type="STRING" id="4615.A0A199UYV4"/>
<name>A0A199UYV4_ANACO</name>
<keyword evidence="2 5" id="KW-0479">Metal-binding</keyword>
<keyword evidence="7" id="KW-0223">Dioxygenase</keyword>
<feature type="domain" description="Fe2OG dioxygenase" evidence="6">
    <location>
        <begin position="199"/>
        <end position="310"/>
    </location>
</feature>
<dbReference type="InterPro" id="IPR050231">
    <property type="entry name" value="Iron_ascorbate_oxido_reductase"/>
</dbReference>
<dbReference type="Proteomes" id="UP000092600">
    <property type="component" value="Unassembled WGS sequence"/>
</dbReference>
<dbReference type="InterPro" id="IPR005123">
    <property type="entry name" value="Oxoglu/Fe-dep_dioxygenase_dom"/>
</dbReference>
<organism evidence="7 8">
    <name type="scientific">Ananas comosus</name>
    <name type="common">Pineapple</name>
    <name type="synonym">Ananas ananas</name>
    <dbReference type="NCBI Taxonomy" id="4615"/>
    <lineage>
        <taxon>Eukaryota</taxon>
        <taxon>Viridiplantae</taxon>
        <taxon>Streptophyta</taxon>
        <taxon>Embryophyta</taxon>
        <taxon>Tracheophyta</taxon>
        <taxon>Spermatophyta</taxon>
        <taxon>Magnoliopsida</taxon>
        <taxon>Liliopsida</taxon>
        <taxon>Poales</taxon>
        <taxon>Bromeliaceae</taxon>
        <taxon>Bromelioideae</taxon>
        <taxon>Ananas</taxon>
    </lineage>
</organism>
<dbReference type="InterPro" id="IPR026992">
    <property type="entry name" value="DIOX_N"/>
</dbReference>
<evidence type="ECO:0000256" key="5">
    <source>
        <dbReference type="RuleBase" id="RU003682"/>
    </source>
</evidence>
<dbReference type="InterPro" id="IPR044861">
    <property type="entry name" value="IPNS-like_FE2OG_OXY"/>
</dbReference>
<keyword evidence="3 5" id="KW-0560">Oxidoreductase</keyword>